<gene>
    <name evidence="1" type="ORF">CALVIDRAFT_540559</name>
</gene>
<name>A0A167IRB9_CALVF</name>
<evidence type="ECO:0000313" key="2">
    <source>
        <dbReference type="Proteomes" id="UP000076738"/>
    </source>
</evidence>
<organism evidence="1 2">
    <name type="scientific">Calocera viscosa (strain TUFC12733)</name>
    <dbReference type="NCBI Taxonomy" id="1330018"/>
    <lineage>
        <taxon>Eukaryota</taxon>
        <taxon>Fungi</taxon>
        <taxon>Dikarya</taxon>
        <taxon>Basidiomycota</taxon>
        <taxon>Agaricomycotina</taxon>
        <taxon>Dacrymycetes</taxon>
        <taxon>Dacrymycetales</taxon>
        <taxon>Dacrymycetaceae</taxon>
        <taxon>Calocera</taxon>
    </lineage>
</organism>
<dbReference type="Proteomes" id="UP000076738">
    <property type="component" value="Unassembled WGS sequence"/>
</dbReference>
<keyword evidence="2" id="KW-1185">Reference proteome</keyword>
<evidence type="ECO:0000313" key="1">
    <source>
        <dbReference type="EMBL" id="KZO92882.1"/>
    </source>
</evidence>
<accession>A0A167IRB9</accession>
<proteinExistence type="predicted"/>
<reference evidence="1 2" key="1">
    <citation type="journal article" date="2016" name="Mol. Biol. Evol.">
        <title>Comparative Genomics of Early-Diverging Mushroom-Forming Fungi Provides Insights into the Origins of Lignocellulose Decay Capabilities.</title>
        <authorList>
            <person name="Nagy L.G."/>
            <person name="Riley R."/>
            <person name="Tritt A."/>
            <person name="Adam C."/>
            <person name="Daum C."/>
            <person name="Floudas D."/>
            <person name="Sun H."/>
            <person name="Yadav J.S."/>
            <person name="Pangilinan J."/>
            <person name="Larsson K.H."/>
            <person name="Matsuura K."/>
            <person name="Barry K."/>
            <person name="Labutti K."/>
            <person name="Kuo R."/>
            <person name="Ohm R.A."/>
            <person name="Bhattacharya S.S."/>
            <person name="Shirouzu T."/>
            <person name="Yoshinaga Y."/>
            <person name="Martin F.M."/>
            <person name="Grigoriev I.V."/>
            <person name="Hibbett D.S."/>
        </authorList>
    </citation>
    <scope>NUCLEOTIDE SEQUENCE [LARGE SCALE GENOMIC DNA]</scope>
    <source>
        <strain evidence="1 2">TUFC12733</strain>
    </source>
</reference>
<protein>
    <submittedName>
        <fullName evidence="1">Uncharacterized protein</fullName>
    </submittedName>
</protein>
<dbReference type="AlphaFoldDB" id="A0A167IRB9"/>
<sequence>MATLDAGCFGAPWSRLGWLYGGNDGREHDHARRTDSNRLLCRATVFYVLGESEHV</sequence>
<dbReference type="EMBL" id="KV417306">
    <property type="protein sequence ID" value="KZO92882.1"/>
    <property type="molecule type" value="Genomic_DNA"/>
</dbReference>